<evidence type="ECO:0000313" key="3">
    <source>
        <dbReference type="Proteomes" id="UP000824120"/>
    </source>
</evidence>
<dbReference type="AlphaFoldDB" id="A0A9J5Z052"/>
<name>A0A9J5Z052_SOLCO</name>
<dbReference type="Proteomes" id="UP000824120">
    <property type="component" value="Chromosome 5"/>
</dbReference>
<organism evidence="2 3">
    <name type="scientific">Solanum commersonii</name>
    <name type="common">Commerson's wild potato</name>
    <name type="synonym">Commerson's nightshade</name>
    <dbReference type="NCBI Taxonomy" id="4109"/>
    <lineage>
        <taxon>Eukaryota</taxon>
        <taxon>Viridiplantae</taxon>
        <taxon>Streptophyta</taxon>
        <taxon>Embryophyta</taxon>
        <taxon>Tracheophyta</taxon>
        <taxon>Spermatophyta</taxon>
        <taxon>Magnoliopsida</taxon>
        <taxon>eudicotyledons</taxon>
        <taxon>Gunneridae</taxon>
        <taxon>Pentapetalae</taxon>
        <taxon>asterids</taxon>
        <taxon>lamiids</taxon>
        <taxon>Solanales</taxon>
        <taxon>Solanaceae</taxon>
        <taxon>Solanoideae</taxon>
        <taxon>Solaneae</taxon>
        <taxon>Solanum</taxon>
    </lineage>
</organism>
<feature type="region of interest" description="Disordered" evidence="1">
    <location>
        <begin position="1"/>
        <end position="80"/>
    </location>
</feature>
<proteinExistence type="predicted"/>
<protein>
    <submittedName>
        <fullName evidence="2">Uncharacterized protein</fullName>
    </submittedName>
</protein>
<reference evidence="2 3" key="1">
    <citation type="submission" date="2020-09" db="EMBL/GenBank/DDBJ databases">
        <title>De no assembly of potato wild relative species, Solanum commersonii.</title>
        <authorList>
            <person name="Cho K."/>
        </authorList>
    </citation>
    <scope>NUCLEOTIDE SEQUENCE [LARGE SCALE GENOMIC DNA]</scope>
    <source>
        <strain evidence="2">LZ3.2</strain>
        <tissue evidence="2">Leaf</tissue>
    </source>
</reference>
<comment type="caution">
    <text evidence="2">The sequence shown here is derived from an EMBL/GenBank/DDBJ whole genome shotgun (WGS) entry which is preliminary data.</text>
</comment>
<sequence length="80" mass="8835">MSSGSDSDMHHQHLGVSQTKHANKKKSRRPIDPEDIAGSISSASARIRHDTHRLVVPFGKADPRHYYPNYRRPGGASSTS</sequence>
<keyword evidence="3" id="KW-1185">Reference proteome</keyword>
<evidence type="ECO:0000256" key="1">
    <source>
        <dbReference type="SAM" id="MobiDB-lite"/>
    </source>
</evidence>
<evidence type="ECO:0000313" key="2">
    <source>
        <dbReference type="EMBL" id="KAG5606050.1"/>
    </source>
</evidence>
<gene>
    <name evidence="2" type="ORF">H5410_027542</name>
</gene>
<dbReference type="EMBL" id="JACXVP010000005">
    <property type="protein sequence ID" value="KAG5606050.1"/>
    <property type="molecule type" value="Genomic_DNA"/>
</dbReference>
<dbReference type="OrthoDB" id="1320595at2759"/>
<accession>A0A9J5Z052</accession>